<dbReference type="Proteomes" id="UP000320216">
    <property type="component" value="Chromosome"/>
</dbReference>
<dbReference type="Pfam" id="PF12802">
    <property type="entry name" value="MarR_2"/>
    <property type="match status" value="1"/>
</dbReference>
<dbReference type="GO" id="GO:0006950">
    <property type="term" value="P:response to stress"/>
    <property type="evidence" value="ECO:0007669"/>
    <property type="project" value="TreeGrafter"/>
</dbReference>
<name>A0A5B8MA29_9MICO</name>
<protein>
    <submittedName>
        <fullName evidence="2">Winged helix-turn-helix transcriptional regulator</fullName>
    </submittedName>
</protein>
<accession>A0A5B8MA29</accession>
<organism evidence="2 3">
    <name type="scientific">Humibacter ginsenosidimutans</name>
    <dbReference type="NCBI Taxonomy" id="2599293"/>
    <lineage>
        <taxon>Bacteria</taxon>
        <taxon>Bacillati</taxon>
        <taxon>Actinomycetota</taxon>
        <taxon>Actinomycetes</taxon>
        <taxon>Micrococcales</taxon>
        <taxon>Microbacteriaceae</taxon>
        <taxon>Humibacter</taxon>
    </lineage>
</organism>
<dbReference type="InterPro" id="IPR011991">
    <property type="entry name" value="ArsR-like_HTH"/>
</dbReference>
<dbReference type="EMBL" id="CP042305">
    <property type="protein sequence ID" value="QDZ16310.1"/>
    <property type="molecule type" value="Genomic_DNA"/>
</dbReference>
<dbReference type="GO" id="GO:0003700">
    <property type="term" value="F:DNA-binding transcription factor activity"/>
    <property type="evidence" value="ECO:0007669"/>
    <property type="project" value="InterPro"/>
</dbReference>
<dbReference type="RefSeq" id="WP_146322314.1">
    <property type="nucleotide sequence ID" value="NZ_CP042305.1"/>
</dbReference>
<gene>
    <name evidence="2" type="ORF">FPZ11_17520</name>
</gene>
<dbReference type="KEGG" id="huw:FPZ11_17520"/>
<dbReference type="PANTHER" id="PTHR33164:SF57">
    <property type="entry name" value="MARR-FAMILY TRANSCRIPTIONAL REGULATOR"/>
    <property type="match status" value="1"/>
</dbReference>
<dbReference type="InterPro" id="IPR039422">
    <property type="entry name" value="MarR/SlyA-like"/>
</dbReference>
<reference evidence="2 3" key="1">
    <citation type="submission" date="2019-07" db="EMBL/GenBank/DDBJ databases">
        <title>Full genome sequence of Humibacter sp. WJ7-1.</title>
        <authorList>
            <person name="Im W.-T."/>
        </authorList>
    </citation>
    <scope>NUCLEOTIDE SEQUENCE [LARGE SCALE GENOMIC DNA]</scope>
    <source>
        <strain evidence="2 3">WJ7-1</strain>
    </source>
</reference>
<keyword evidence="3" id="KW-1185">Reference proteome</keyword>
<dbReference type="InterPro" id="IPR000835">
    <property type="entry name" value="HTH_MarR-typ"/>
</dbReference>
<feature type="domain" description="HTH marR-type" evidence="1">
    <location>
        <begin position="38"/>
        <end position="141"/>
    </location>
</feature>
<evidence type="ECO:0000313" key="3">
    <source>
        <dbReference type="Proteomes" id="UP000320216"/>
    </source>
</evidence>
<dbReference type="CDD" id="cd00090">
    <property type="entry name" value="HTH_ARSR"/>
    <property type="match status" value="1"/>
</dbReference>
<dbReference type="InterPro" id="IPR036388">
    <property type="entry name" value="WH-like_DNA-bd_sf"/>
</dbReference>
<dbReference type="SUPFAM" id="SSF46785">
    <property type="entry name" value="Winged helix' DNA-binding domain"/>
    <property type="match status" value="1"/>
</dbReference>
<evidence type="ECO:0000259" key="1">
    <source>
        <dbReference type="SMART" id="SM00347"/>
    </source>
</evidence>
<dbReference type="AlphaFoldDB" id="A0A5B8MA29"/>
<dbReference type="PANTHER" id="PTHR33164">
    <property type="entry name" value="TRANSCRIPTIONAL REGULATOR, MARR FAMILY"/>
    <property type="match status" value="1"/>
</dbReference>
<sequence length="167" mass="18575">MTSDESVRPRTIAELPSAWRPFRALQQRMDDGIADAYTALGIEGVPTRFSAALMFLEDGAMSIRDLAERCGVTHSAMSQSVAAMRKKGLVESEPGEDARSRIISLTARGREVAPQLWKEWYATEDAVHEAASEAGFSLDELVAAMNAALDREPFRDRFLRRMGEQRL</sequence>
<dbReference type="InterPro" id="IPR036390">
    <property type="entry name" value="WH_DNA-bd_sf"/>
</dbReference>
<dbReference type="SMART" id="SM00347">
    <property type="entry name" value="HTH_MARR"/>
    <property type="match status" value="1"/>
</dbReference>
<evidence type="ECO:0000313" key="2">
    <source>
        <dbReference type="EMBL" id="QDZ16310.1"/>
    </source>
</evidence>
<dbReference type="Gene3D" id="1.10.10.10">
    <property type="entry name" value="Winged helix-like DNA-binding domain superfamily/Winged helix DNA-binding domain"/>
    <property type="match status" value="1"/>
</dbReference>
<proteinExistence type="predicted"/>
<dbReference type="OrthoDB" id="3211876at2"/>